<keyword evidence="9" id="KW-1185">Reference proteome</keyword>
<evidence type="ECO:0000256" key="7">
    <source>
        <dbReference type="SAM" id="Phobius"/>
    </source>
</evidence>
<protein>
    <recommendedName>
        <fullName evidence="10">FAM187B</fullName>
    </recommendedName>
</protein>
<sequence length="356" mass="40788">MLISCAYKDLCQRALLSGSDAVLKRDHPMALWYFSSILGEGPSLLNSMADIRKLPGGSLQLTSPQPSQTGLYCCQGNDDTLMVQYEIDFQDVTTLHVTHKSLDQKSLQNETLILDGKVLIFTHWDPWQDCNHYGEPGECKRLGYCYIEEPVEKLMPCRLYLRDEKMQFSRMRPKLQVEACHVPCNPIKEIHQPYLIFDIYQPGKWTNNRWLTCPLASIYRPVNWRANDTSLTWESQLSGRDFTTFLDPSTGGRQLQVFQPAIYKCFVQQELVAQFNPSASPETLETQWRENDAQWREARKALRGRADSVLKGLKLVLLVGTVLALLGALLKFIRPSPGRRSTQLRTSRLRSFKQLA</sequence>
<evidence type="ECO:0000256" key="3">
    <source>
        <dbReference type="ARBA" id="ARBA00022729"/>
    </source>
</evidence>
<keyword evidence="6" id="KW-0325">Glycoprotein</keyword>
<dbReference type="OMA" id="EACHVQC"/>
<reference evidence="8" key="3">
    <citation type="submission" date="2025-09" db="UniProtKB">
        <authorList>
            <consortium name="Ensembl"/>
        </authorList>
    </citation>
    <scope>IDENTIFICATION</scope>
</reference>
<accession>A0A8I5UTE7</accession>
<organism evidence="8 9">
    <name type="scientific">Pongo abelii</name>
    <name type="common">Sumatran orangutan</name>
    <name type="synonym">Pongo pygmaeus abelii</name>
    <dbReference type="NCBI Taxonomy" id="9601"/>
    <lineage>
        <taxon>Eukaryota</taxon>
        <taxon>Metazoa</taxon>
        <taxon>Chordata</taxon>
        <taxon>Craniata</taxon>
        <taxon>Vertebrata</taxon>
        <taxon>Euteleostomi</taxon>
        <taxon>Mammalia</taxon>
        <taxon>Eutheria</taxon>
        <taxon>Euarchontoglires</taxon>
        <taxon>Primates</taxon>
        <taxon>Haplorrhini</taxon>
        <taxon>Catarrhini</taxon>
        <taxon>Hominidae</taxon>
        <taxon>Pongo</taxon>
    </lineage>
</organism>
<evidence type="ECO:0000256" key="6">
    <source>
        <dbReference type="ARBA" id="ARBA00023180"/>
    </source>
</evidence>
<dbReference type="AlphaFoldDB" id="A0A8I5UTE7"/>
<evidence type="ECO:0000256" key="5">
    <source>
        <dbReference type="ARBA" id="ARBA00023136"/>
    </source>
</evidence>
<evidence type="ECO:0008006" key="10">
    <source>
        <dbReference type="Google" id="ProtNLM"/>
    </source>
</evidence>
<dbReference type="Ensembl" id="ENSPPYT00000040505.1">
    <property type="protein sequence ID" value="ENSPPYP00000040620.1"/>
    <property type="gene ID" value="ENSPPYG00000041524.1"/>
</dbReference>
<comment type="subcellular location">
    <subcellularLocation>
        <location evidence="1">Membrane</location>
        <topology evidence="1">Single-pass type I membrane protein</topology>
    </subcellularLocation>
</comment>
<dbReference type="InterPro" id="IPR039311">
    <property type="entry name" value="FAM187A/B"/>
</dbReference>
<dbReference type="PANTHER" id="PTHR32178:SF8">
    <property type="entry name" value="PROTEIN FAM187B"/>
    <property type="match status" value="1"/>
</dbReference>
<keyword evidence="5 7" id="KW-0472">Membrane</keyword>
<evidence type="ECO:0000256" key="1">
    <source>
        <dbReference type="ARBA" id="ARBA00004479"/>
    </source>
</evidence>
<dbReference type="PANTHER" id="PTHR32178">
    <property type="entry name" value="FAM187"/>
    <property type="match status" value="1"/>
</dbReference>
<keyword evidence="4 7" id="KW-1133">Transmembrane helix</keyword>
<keyword evidence="3" id="KW-0732">Signal</keyword>
<proteinExistence type="predicted"/>
<dbReference type="GeneTree" id="ENSGT00530000063991"/>
<evidence type="ECO:0000313" key="9">
    <source>
        <dbReference type="Proteomes" id="UP000001595"/>
    </source>
</evidence>
<reference evidence="8" key="2">
    <citation type="submission" date="2025-08" db="UniProtKB">
        <authorList>
            <consortium name="Ensembl"/>
        </authorList>
    </citation>
    <scope>IDENTIFICATION</scope>
</reference>
<evidence type="ECO:0000313" key="8">
    <source>
        <dbReference type="Ensembl" id="ENSPPYP00000040620.1"/>
    </source>
</evidence>
<reference evidence="8 9" key="1">
    <citation type="submission" date="2008-02" db="EMBL/GenBank/DDBJ databases">
        <title>A 6x draft sequence assembly of the Pongo pygmaeus abelii genome.</title>
        <authorList>
            <person name="Wilson R.K."/>
            <person name="Mardis E."/>
        </authorList>
    </citation>
    <scope>NUCLEOTIDE SEQUENCE [LARGE SCALE GENOMIC DNA]</scope>
</reference>
<keyword evidence="2 7" id="KW-0812">Transmembrane</keyword>
<evidence type="ECO:0000256" key="4">
    <source>
        <dbReference type="ARBA" id="ARBA00022989"/>
    </source>
</evidence>
<name>A0A8I5UTE7_PONAB</name>
<dbReference type="GO" id="GO:0016020">
    <property type="term" value="C:membrane"/>
    <property type="evidence" value="ECO:0007669"/>
    <property type="project" value="UniProtKB-SubCell"/>
</dbReference>
<dbReference type="Proteomes" id="UP000001595">
    <property type="component" value="Chromosome 19"/>
</dbReference>
<feature type="transmembrane region" description="Helical" evidence="7">
    <location>
        <begin position="315"/>
        <end position="333"/>
    </location>
</feature>
<evidence type="ECO:0000256" key="2">
    <source>
        <dbReference type="ARBA" id="ARBA00022692"/>
    </source>
</evidence>